<accession>A0ABT6DL09</accession>
<gene>
    <name evidence="10" type="ORF">NWE73_13250</name>
</gene>
<dbReference type="InterPro" id="IPR029044">
    <property type="entry name" value="Nucleotide-diphossugar_trans"/>
</dbReference>
<evidence type="ECO:0000256" key="6">
    <source>
        <dbReference type="ARBA" id="ARBA00022989"/>
    </source>
</evidence>
<feature type="transmembrane region" description="Helical" evidence="8">
    <location>
        <begin position="268"/>
        <end position="294"/>
    </location>
</feature>
<dbReference type="PANTHER" id="PTHR48090:SF3">
    <property type="entry name" value="UNDECAPRENYL-PHOSPHATE 4-DEOXY-4-FORMAMIDO-L-ARABINOSE TRANSFERASE"/>
    <property type="match status" value="1"/>
</dbReference>
<keyword evidence="3" id="KW-0808">Transferase</keyword>
<comment type="caution">
    <text evidence="10">The sequence shown here is derived from an EMBL/GenBank/DDBJ whole genome shotgun (WGS) entry which is preliminary data.</text>
</comment>
<keyword evidence="5" id="KW-0448">Lipopolysaccharide biosynthesis</keyword>
<evidence type="ECO:0000256" key="5">
    <source>
        <dbReference type="ARBA" id="ARBA00022985"/>
    </source>
</evidence>
<evidence type="ECO:0000256" key="2">
    <source>
        <dbReference type="ARBA" id="ARBA00022676"/>
    </source>
</evidence>
<evidence type="ECO:0000313" key="10">
    <source>
        <dbReference type="EMBL" id="MDG0817341.1"/>
    </source>
</evidence>
<dbReference type="InterPro" id="IPR050256">
    <property type="entry name" value="Glycosyltransferase_2"/>
</dbReference>
<dbReference type="CDD" id="cd04187">
    <property type="entry name" value="DPM1_like_bac"/>
    <property type="match status" value="1"/>
</dbReference>
<evidence type="ECO:0000256" key="1">
    <source>
        <dbReference type="ARBA" id="ARBA00022475"/>
    </source>
</evidence>
<dbReference type="EMBL" id="JANRMI010000004">
    <property type="protein sequence ID" value="MDG0817341.1"/>
    <property type="molecule type" value="Genomic_DNA"/>
</dbReference>
<feature type="domain" description="Glycosyltransferase 2-like" evidence="9">
    <location>
        <begin position="13"/>
        <end position="145"/>
    </location>
</feature>
<dbReference type="PANTHER" id="PTHR48090">
    <property type="entry name" value="UNDECAPRENYL-PHOSPHATE 4-DEOXY-4-FORMAMIDO-L-ARABINOSE TRANSFERASE-RELATED"/>
    <property type="match status" value="1"/>
</dbReference>
<dbReference type="RefSeq" id="WP_277578819.1">
    <property type="nucleotide sequence ID" value="NZ_JANRMI010000004.1"/>
</dbReference>
<evidence type="ECO:0000259" key="9">
    <source>
        <dbReference type="Pfam" id="PF00535"/>
    </source>
</evidence>
<dbReference type="Pfam" id="PF00535">
    <property type="entry name" value="Glycos_transf_2"/>
    <property type="match status" value="1"/>
</dbReference>
<organism evidence="10 11">
    <name type="scientific">Bdellovibrio svalbardensis</name>
    <dbReference type="NCBI Taxonomy" id="2972972"/>
    <lineage>
        <taxon>Bacteria</taxon>
        <taxon>Pseudomonadati</taxon>
        <taxon>Bdellovibrionota</taxon>
        <taxon>Bdellovibrionia</taxon>
        <taxon>Bdellovibrionales</taxon>
        <taxon>Pseudobdellovibrionaceae</taxon>
        <taxon>Bdellovibrio</taxon>
    </lineage>
</organism>
<keyword evidence="11" id="KW-1185">Reference proteome</keyword>
<evidence type="ECO:0000256" key="4">
    <source>
        <dbReference type="ARBA" id="ARBA00022692"/>
    </source>
</evidence>
<protein>
    <submittedName>
        <fullName evidence="10">Glycosyltransferase family 2 protein</fullName>
    </submittedName>
</protein>
<keyword evidence="7 8" id="KW-0472">Membrane</keyword>
<evidence type="ECO:0000256" key="7">
    <source>
        <dbReference type="ARBA" id="ARBA00023136"/>
    </source>
</evidence>
<dbReference type="SUPFAM" id="SSF53448">
    <property type="entry name" value="Nucleotide-diphospho-sugar transferases"/>
    <property type="match status" value="1"/>
</dbReference>
<sequence length="316" mass="35507">MPREPQSSEVLLSIISPVYMAEKLVAPLVEAIDVEMARWECTYEIILVEDGSPDKSWEAILEVSTGNPRVKGLKLSRNFGQHKAITAGLKEGRGEWFVVMDCDLQDRPEEIEGLYRKALEGFDIVLGQRVERQDGFFKKLFSKCFYKTLSWLTGTEFDATIANFGIYGKKVIKAINGMNEPIRFFPVMVKWCGFKAVSIPVSHDSRLEGKSSYSIMKLCNLGLDIVLAYSDKPLRMVAALGVTMSLISIFMTILVVERALTHGFQVLGYASLVCLVLFCTGLIVFILGVVGLYIGKIFESTKQRPIYLVDERINFE</sequence>
<dbReference type="InterPro" id="IPR001173">
    <property type="entry name" value="Glyco_trans_2-like"/>
</dbReference>
<evidence type="ECO:0000256" key="3">
    <source>
        <dbReference type="ARBA" id="ARBA00022679"/>
    </source>
</evidence>
<keyword evidence="6 8" id="KW-1133">Transmembrane helix</keyword>
<dbReference type="Gene3D" id="3.90.550.10">
    <property type="entry name" value="Spore Coat Polysaccharide Biosynthesis Protein SpsA, Chain A"/>
    <property type="match status" value="1"/>
</dbReference>
<keyword evidence="1" id="KW-1003">Cell membrane</keyword>
<keyword evidence="2" id="KW-0328">Glycosyltransferase</keyword>
<evidence type="ECO:0000313" key="11">
    <source>
        <dbReference type="Proteomes" id="UP001152321"/>
    </source>
</evidence>
<feature type="transmembrane region" description="Helical" evidence="8">
    <location>
        <begin position="237"/>
        <end position="256"/>
    </location>
</feature>
<proteinExistence type="predicted"/>
<dbReference type="Proteomes" id="UP001152321">
    <property type="component" value="Unassembled WGS sequence"/>
</dbReference>
<reference evidence="10" key="1">
    <citation type="submission" date="2022-08" db="EMBL/GenBank/DDBJ databases">
        <title>Novel Bdellovibrio Species Isolated from Svalbard: Designation Bdellovibrio svalbardensis.</title>
        <authorList>
            <person name="Mitchell R.J."/>
            <person name="Choi S.Y."/>
        </authorList>
    </citation>
    <scope>NUCLEOTIDE SEQUENCE</scope>
    <source>
        <strain evidence="10">PAP01</strain>
    </source>
</reference>
<keyword evidence="4 8" id="KW-0812">Transmembrane</keyword>
<evidence type="ECO:0000256" key="8">
    <source>
        <dbReference type="SAM" id="Phobius"/>
    </source>
</evidence>
<name>A0ABT6DL09_9BACT</name>